<evidence type="ECO:0000313" key="4">
    <source>
        <dbReference type="Proteomes" id="UP001597468"/>
    </source>
</evidence>
<feature type="region of interest" description="Disordered" evidence="1">
    <location>
        <begin position="311"/>
        <end position="361"/>
    </location>
</feature>
<dbReference type="InterPro" id="IPR028974">
    <property type="entry name" value="TSP_type-3_rpt"/>
</dbReference>
<accession>A0ABW5J055</accession>
<feature type="chain" id="PRO_5046952017" description="Thrombospondin type 3 repeat-containing protein" evidence="2">
    <location>
        <begin position="24"/>
        <end position="565"/>
    </location>
</feature>
<dbReference type="PROSITE" id="PS51257">
    <property type="entry name" value="PROKAR_LIPOPROTEIN"/>
    <property type="match status" value="1"/>
</dbReference>
<dbReference type="RefSeq" id="WP_380752743.1">
    <property type="nucleotide sequence ID" value="NZ_JBHULT010000010.1"/>
</dbReference>
<comment type="caution">
    <text evidence="3">The sequence shown here is derived from an EMBL/GenBank/DDBJ whole genome shotgun (WGS) entry which is preliminary data.</text>
</comment>
<feature type="compositionally biased region" description="Acidic residues" evidence="1">
    <location>
        <begin position="321"/>
        <end position="334"/>
    </location>
</feature>
<gene>
    <name evidence="3" type="ORF">ACFSTG_11390</name>
</gene>
<protein>
    <recommendedName>
        <fullName evidence="5">Thrombospondin type 3 repeat-containing protein</fullName>
    </recommendedName>
</protein>
<dbReference type="Proteomes" id="UP001597468">
    <property type="component" value="Unassembled WGS sequence"/>
</dbReference>
<name>A0ABW5J055_9FLAO</name>
<evidence type="ECO:0000256" key="2">
    <source>
        <dbReference type="SAM" id="SignalP"/>
    </source>
</evidence>
<feature type="signal peptide" evidence="2">
    <location>
        <begin position="1"/>
        <end position="23"/>
    </location>
</feature>
<evidence type="ECO:0000256" key="1">
    <source>
        <dbReference type="SAM" id="MobiDB-lite"/>
    </source>
</evidence>
<keyword evidence="4" id="KW-1185">Reference proteome</keyword>
<evidence type="ECO:0000313" key="3">
    <source>
        <dbReference type="EMBL" id="MFD2518502.1"/>
    </source>
</evidence>
<keyword evidence="2" id="KW-0732">Signal</keyword>
<evidence type="ECO:0008006" key="5">
    <source>
        <dbReference type="Google" id="ProtNLM"/>
    </source>
</evidence>
<dbReference type="EMBL" id="JBHULT010000010">
    <property type="protein sequence ID" value="MFD2518502.1"/>
    <property type="molecule type" value="Genomic_DNA"/>
</dbReference>
<organism evidence="3 4">
    <name type="scientific">Salinimicrobium flavum</name>
    <dbReference type="NCBI Taxonomy" id="1737065"/>
    <lineage>
        <taxon>Bacteria</taxon>
        <taxon>Pseudomonadati</taxon>
        <taxon>Bacteroidota</taxon>
        <taxon>Flavobacteriia</taxon>
        <taxon>Flavobacteriales</taxon>
        <taxon>Flavobacteriaceae</taxon>
        <taxon>Salinimicrobium</taxon>
    </lineage>
</organism>
<proteinExistence type="predicted"/>
<reference evidence="4" key="1">
    <citation type="journal article" date="2019" name="Int. J. Syst. Evol. Microbiol.">
        <title>The Global Catalogue of Microorganisms (GCM) 10K type strain sequencing project: providing services to taxonomists for standard genome sequencing and annotation.</title>
        <authorList>
            <consortium name="The Broad Institute Genomics Platform"/>
            <consortium name="The Broad Institute Genome Sequencing Center for Infectious Disease"/>
            <person name="Wu L."/>
            <person name="Ma J."/>
        </authorList>
    </citation>
    <scope>NUCLEOTIDE SEQUENCE [LARGE SCALE GENOMIC DNA]</scope>
    <source>
        <strain evidence="4">KCTC 42585</strain>
    </source>
</reference>
<dbReference type="SUPFAM" id="SSF103647">
    <property type="entry name" value="TSP type-3 repeat"/>
    <property type="match status" value="1"/>
</dbReference>
<sequence length="565" mass="61023">MKKINLLLACFAMFALVFTSCTKDDATGDNSGEKATLSFGAIVNDLANKSTNKQSDVDDLPVCSDDTPFYVEIVLLQGEEAIVGETGAPQRIDLVAGQVFTEEDPLLELDPGTYTLDHFAVYNEGGTLIWLAPKGGVLAEFVDNPLPLNISLGAGVKKYVDVSVLCFDDRDVNEYGYLFFEFDKTEAFKFCFFANYCPPEDNGKHKTANYSVNIWLGTDNTGTPLYTNESPVTSVNADGDYTAATTCFPLPVNDDLDEPYLYYEVTLLDWPGNYGTVAPNTVKSGVLTAQDVMDNFVGEDDVDYEHLRFGCDDDTTPPMDSDNDGVIDDNDDCPDTPAGTEVDSDGCPVNGGDQDSDEDGVLDSIDECDNTPVGATVNEVGCPDSDGDGVFDNIDNCDDTPSGVEVDANGCPVGGNGCVDLPAPCELDVPSELEEYCFETYVQEADSNGWITINSAAEFDLYYDEGVVAEVLSEVSITLNGSAVNVTLDSPIADQDRITAYAIEIRPSEDGTMSTTCWESQCANVTGEDQFGPIVNVFEEFEYSYPFYVRVSTISCFTPDVTPGG</sequence>